<organism evidence="1 2">
    <name type="scientific">Neobacillus massiliamazoniensis</name>
    <dbReference type="NCBI Taxonomy" id="1499688"/>
    <lineage>
        <taxon>Bacteria</taxon>
        <taxon>Bacillati</taxon>
        <taxon>Bacillota</taxon>
        <taxon>Bacilli</taxon>
        <taxon>Bacillales</taxon>
        <taxon>Bacillaceae</taxon>
        <taxon>Neobacillus</taxon>
    </lineage>
</organism>
<gene>
    <name evidence="1" type="ORF">BN000_01929</name>
</gene>
<dbReference type="EMBL" id="CVRB01000002">
    <property type="protein sequence ID" value="CRK82009.1"/>
    <property type="molecule type" value="Genomic_DNA"/>
</dbReference>
<evidence type="ECO:0000313" key="2">
    <source>
        <dbReference type="Proteomes" id="UP000199087"/>
    </source>
</evidence>
<dbReference type="Proteomes" id="UP000199087">
    <property type="component" value="Unassembled WGS sequence"/>
</dbReference>
<sequence>MYYHSFHNPIHPTILPYPSYMINHPTFRQYPPVDTKEFLNSLKAFRFLMEQGTILQNRLSDSGFAHKLMTAAQEGKKAEVDRLIKLIGLKVPVITKYTPSHVNFQLVTLASQQHPESCCTLTFSMKWGK</sequence>
<dbReference type="Pfam" id="PF26344">
    <property type="entry name" value="YuzC"/>
    <property type="match status" value="1"/>
</dbReference>
<proteinExistence type="predicted"/>
<dbReference type="OrthoDB" id="2615349at2"/>
<dbReference type="RefSeq" id="WP_090633680.1">
    <property type="nucleotide sequence ID" value="NZ_CVRB01000002.1"/>
</dbReference>
<dbReference type="STRING" id="1499688.BN000_01929"/>
<keyword evidence="2" id="KW-1185">Reference proteome</keyword>
<reference evidence="2" key="1">
    <citation type="submission" date="2015-05" db="EMBL/GenBank/DDBJ databases">
        <authorList>
            <person name="Urmite Genomes"/>
        </authorList>
    </citation>
    <scope>NUCLEOTIDE SEQUENCE [LARGE SCALE GENOMIC DNA]</scope>
    <source>
        <strain evidence="2">LF1</strain>
    </source>
</reference>
<dbReference type="InterPro" id="IPR058870">
    <property type="entry name" value="YuzC"/>
</dbReference>
<protein>
    <submittedName>
        <fullName evidence="1">Uncharacterized protein</fullName>
    </submittedName>
</protein>
<accession>A0A0U1NVD9</accession>
<name>A0A0U1NVD9_9BACI</name>
<evidence type="ECO:0000313" key="1">
    <source>
        <dbReference type="EMBL" id="CRK82009.1"/>
    </source>
</evidence>
<dbReference type="AlphaFoldDB" id="A0A0U1NVD9"/>